<keyword evidence="3" id="KW-1185">Reference proteome</keyword>
<dbReference type="RefSeq" id="WP_038076239.1">
    <property type="nucleotide sequence ID" value="NZ_JHEG04000001.1"/>
</dbReference>
<reference evidence="2" key="1">
    <citation type="journal article" date="2015" name="Genome Announc.">
        <title>Draft Genome Sequence of Tolypothrix boutellei Strain VB521301.</title>
        <authorList>
            <person name="Chandrababunaidu M.M."/>
            <person name="Singh D."/>
            <person name="Sen D."/>
            <person name="Bhan S."/>
            <person name="Das S."/>
            <person name="Gupta A."/>
            <person name="Adhikary S.P."/>
            <person name="Tripathy S."/>
        </authorList>
    </citation>
    <scope>NUCLEOTIDE SEQUENCE</scope>
    <source>
        <strain evidence="2">VB521301</strain>
    </source>
</reference>
<organism evidence="2">
    <name type="scientific">Tolypothrix bouteillei VB521301</name>
    <dbReference type="NCBI Taxonomy" id="1479485"/>
    <lineage>
        <taxon>Bacteria</taxon>
        <taxon>Bacillati</taxon>
        <taxon>Cyanobacteriota</taxon>
        <taxon>Cyanophyceae</taxon>
        <taxon>Nostocales</taxon>
        <taxon>Tolypothrichaceae</taxon>
        <taxon>Tolypothrix</taxon>
    </lineage>
</organism>
<dbReference type="AlphaFoldDB" id="A0A0C1NCR4"/>
<dbReference type="Proteomes" id="UP000029738">
    <property type="component" value="Unassembled WGS sequence"/>
</dbReference>
<name>A0A0C1NCR4_9CYAN</name>
<evidence type="ECO:0008006" key="4">
    <source>
        <dbReference type="Google" id="ProtNLM"/>
    </source>
</evidence>
<dbReference type="STRING" id="1479485.DA73_0218495"/>
<accession>A0A0C1NCR4</accession>
<reference evidence="1" key="2">
    <citation type="submission" date="2019-11" db="EMBL/GenBank/DDBJ databases">
        <title>Improved Assembly of Tolypothrix boutellei genome.</title>
        <authorList>
            <person name="Sarangi A.N."/>
            <person name="Mukherjee M."/>
            <person name="Ghosh S."/>
            <person name="Singh D."/>
            <person name="Das A."/>
            <person name="Kant S."/>
            <person name="Prusty A."/>
            <person name="Tripathy S."/>
        </authorList>
    </citation>
    <scope>NUCLEOTIDE SEQUENCE</scope>
    <source>
        <strain evidence="1">VB521301</strain>
    </source>
</reference>
<dbReference type="EMBL" id="JHEG04000001">
    <property type="protein sequence ID" value="KAF3886513.1"/>
    <property type="molecule type" value="Genomic_DNA"/>
</dbReference>
<gene>
    <name evidence="2" type="ORF">DA73_0218495</name>
    <name evidence="1" type="ORF">DA73_0400014260</name>
</gene>
<comment type="caution">
    <text evidence="2">The sequence shown here is derived from an EMBL/GenBank/DDBJ whole genome shotgun (WGS) entry which is preliminary data.</text>
</comment>
<evidence type="ECO:0000313" key="3">
    <source>
        <dbReference type="Proteomes" id="UP000029738"/>
    </source>
</evidence>
<dbReference type="EMBL" id="JHEG02000048">
    <property type="protein sequence ID" value="KIE10526.1"/>
    <property type="molecule type" value="Genomic_DNA"/>
</dbReference>
<sequence>MALKLRKESALNLTLEGSTGSFSVGTGRDGQNSLEVKYFLTHVGLDFSSISDEALLSHLAPVREIFDFKQLDFDEIMQRDIDDARVSSELIPYLLDEKSVDLVKLFPPIVVVVLPVKEGENRPADLYPKVYEEETLEQNDEAAKYILRAGAVGQEVFQFEQPIDEGQRLKHDLVRFRLNTHKTRLVIVDGQHRAMALLAIYRNLKDQWSDEKRAPFKEYYSEWTPKYIQQFNLKEINLPVILCTFPSLNETYAGDFNLKKAARSIFLTLNKTARKVSNSRNILLDDQDIIAYFLRSCLSEVKGKDKRSPYSLRISNVELDQSEEKVKIKSPIAMTGVTHLYYIIEHLLLNSGDEVDGVKPRSGKFSKRKDLNGYNCMERLNGRNLLGAEVADLTTRDNFSQEAANKLGSSFEEKYGTFIIAALEKFYPYENHNRAVLNLENSIEVYQDRQLRPILLEGQGIGRVFEAHRENLKQKLKDGGFSTKVPEIQSITQRLDATARRLEQAIQDFRVDRTKLCLQTISDKAKIKNSDGSDINPYIVKWFNDLYDNVLTTVAFQSGLICGFFGEIEKTNTDLDKESADPLNIMECFNEYIEQLNDFFTPKSSSQLKKLIRVFTGDISGEIVDWKIISINSTFRNVVYIGEMQPDQWTKYKYLFLEIWKPKHPKFNENVVKERQKCREQIYSALHNYYKTSYCKENSKLEENLEKDEKKSIFNQAFAAYNDFLKNLGAEGLNEQDMKIAVSTIPAKTIDEVEAEEEA</sequence>
<evidence type="ECO:0000313" key="2">
    <source>
        <dbReference type="EMBL" id="KIE10526.1"/>
    </source>
</evidence>
<evidence type="ECO:0000313" key="1">
    <source>
        <dbReference type="EMBL" id="KAF3886513.1"/>
    </source>
</evidence>
<dbReference type="OrthoDB" id="494153at2"/>
<proteinExistence type="predicted"/>
<protein>
    <recommendedName>
        <fullName evidence="4">DGQHR domain-containing protein</fullName>
    </recommendedName>
</protein>